<dbReference type="GO" id="GO:0071973">
    <property type="term" value="P:bacterial-type flagellum-dependent cell motility"/>
    <property type="evidence" value="ECO:0007669"/>
    <property type="project" value="TreeGrafter"/>
</dbReference>
<keyword evidence="7" id="KW-0966">Cell projection</keyword>
<dbReference type="SUPFAM" id="SSF101116">
    <property type="entry name" value="Flagellar export chaperone FliS"/>
    <property type="match status" value="1"/>
</dbReference>
<evidence type="ECO:0000256" key="3">
    <source>
        <dbReference type="ARBA" id="ARBA00022490"/>
    </source>
</evidence>
<evidence type="ECO:0000256" key="2">
    <source>
        <dbReference type="ARBA" id="ARBA00008787"/>
    </source>
</evidence>
<dbReference type="InterPro" id="IPR036584">
    <property type="entry name" value="FliS_sf"/>
</dbReference>
<keyword evidence="7" id="KW-0969">Cilium</keyword>
<dbReference type="GO" id="GO:0005829">
    <property type="term" value="C:cytosol"/>
    <property type="evidence" value="ECO:0007669"/>
    <property type="project" value="UniProtKB-SubCell"/>
</dbReference>
<dbReference type="PIRSF" id="PIRSF039090">
    <property type="entry name" value="Flis"/>
    <property type="match status" value="1"/>
</dbReference>
<evidence type="ECO:0000256" key="1">
    <source>
        <dbReference type="ARBA" id="ARBA00004514"/>
    </source>
</evidence>
<dbReference type="PANTHER" id="PTHR34773:SF1">
    <property type="entry name" value="FLAGELLAR SECRETION CHAPERONE FLIS"/>
    <property type="match status" value="1"/>
</dbReference>
<comment type="caution">
    <text evidence="7">The sequence shown here is derived from an EMBL/GenBank/DDBJ whole genome shotgun (WGS) entry which is preliminary data.</text>
</comment>
<dbReference type="RefSeq" id="WP_039646778.1">
    <property type="nucleotide sequence ID" value="NZ_JXBL01000001.1"/>
</dbReference>
<keyword evidence="3 6" id="KW-0963">Cytoplasm</keyword>
<dbReference type="Pfam" id="PF02561">
    <property type="entry name" value="FliS"/>
    <property type="match status" value="1"/>
</dbReference>
<evidence type="ECO:0000313" key="8">
    <source>
        <dbReference type="Proteomes" id="UP000031433"/>
    </source>
</evidence>
<evidence type="ECO:0000256" key="5">
    <source>
        <dbReference type="ARBA" id="ARBA00023186"/>
    </source>
</evidence>
<keyword evidence="4 6" id="KW-1005">Bacterial flagellum biogenesis</keyword>
<protein>
    <recommendedName>
        <fullName evidence="6">Flagellar secretion chaperone FliS</fullName>
    </recommendedName>
</protein>
<keyword evidence="8" id="KW-1185">Reference proteome</keyword>
<evidence type="ECO:0000256" key="6">
    <source>
        <dbReference type="PIRNR" id="PIRNR039090"/>
    </source>
</evidence>
<accession>A0A0C1U6N5</accession>
<dbReference type="CDD" id="cd16098">
    <property type="entry name" value="FliS"/>
    <property type="match status" value="1"/>
</dbReference>
<gene>
    <name evidence="7" type="ORF">SE37_12390</name>
</gene>
<dbReference type="Proteomes" id="UP000031433">
    <property type="component" value="Unassembled WGS sequence"/>
</dbReference>
<keyword evidence="5" id="KW-0143">Chaperone</keyword>
<comment type="similarity">
    <text evidence="2 6">Belongs to the FliS family.</text>
</comment>
<evidence type="ECO:0000313" key="7">
    <source>
        <dbReference type="EMBL" id="KIE43370.1"/>
    </source>
</evidence>
<evidence type="ECO:0000256" key="4">
    <source>
        <dbReference type="ARBA" id="ARBA00022795"/>
    </source>
</evidence>
<name>A0A0C1U6N5_9BACT</name>
<dbReference type="PANTHER" id="PTHR34773">
    <property type="entry name" value="FLAGELLAR SECRETION CHAPERONE FLIS"/>
    <property type="match status" value="1"/>
</dbReference>
<comment type="subcellular location">
    <subcellularLocation>
        <location evidence="1 6">Cytoplasm</location>
        <location evidence="1 6">Cytosol</location>
    </subcellularLocation>
</comment>
<keyword evidence="7" id="KW-0282">Flagellum</keyword>
<sequence>MLTPFNQYQNTQVGTASPEKILIMLYDGAINFSKIALERMEKKDLAGKGKYISKAQAIVSELMNTLNHDVGGGITQRLEQLYIYVIDEYINANINNSPRALENAIRILTVLRDTWVEAIDIWKREREAVPPSIHQPGYVAGQAR</sequence>
<organism evidence="7 8">
    <name type="scientific">Geobacter soli</name>
    <dbReference type="NCBI Taxonomy" id="1510391"/>
    <lineage>
        <taxon>Bacteria</taxon>
        <taxon>Pseudomonadati</taxon>
        <taxon>Thermodesulfobacteriota</taxon>
        <taxon>Desulfuromonadia</taxon>
        <taxon>Geobacterales</taxon>
        <taxon>Geobacteraceae</taxon>
        <taxon>Geobacter</taxon>
    </lineage>
</organism>
<reference evidence="7 8" key="1">
    <citation type="submission" date="2015-01" db="EMBL/GenBank/DDBJ databases">
        <title>Genome sequence of the anaerobic bacterium Geobacter soli GSS01, a dissimilatory Fe(III) reducer from soil.</title>
        <authorList>
            <person name="Yang G."/>
            <person name="Zhou S."/>
        </authorList>
    </citation>
    <scope>NUCLEOTIDE SEQUENCE [LARGE SCALE GENOMIC DNA]</scope>
    <source>
        <strain evidence="7 8">GSS01</strain>
    </source>
</reference>
<dbReference type="NCBIfam" id="TIGR00208">
    <property type="entry name" value="fliS"/>
    <property type="match status" value="1"/>
</dbReference>
<dbReference type="GO" id="GO:0044780">
    <property type="term" value="P:bacterial-type flagellum assembly"/>
    <property type="evidence" value="ECO:0007669"/>
    <property type="project" value="InterPro"/>
</dbReference>
<dbReference type="Gene3D" id="1.20.120.340">
    <property type="entry name" value="Flagellar protein FliS"/>
    <property type="match status" value="1"/>
</dbReference>
<proteinExistence type="inferred from homology"/>
<dbReference type="InterPro" id="IPR003713">
    <property type="entry name" value="FliS"/>
</dbReference>
<dbReference type="EMBL" id="JXBL01000001">
    <property type="protein sequence ID" value="KIE43370.1"/>
    <property type="molecule type" value="Genomic_DNA"/>
</dbReference>
<dbReference type="AlphaFoldDB" id="A0A0C1U6N5"/>